<accession>A0A9D7LQ72</accession>
<dbReference type="EMBL" id="JADKBR010000020">
    <property type="protein sequence ID" value="MBK8891952.1"/>
    <property type="molecule type" value="Genomic_DNA"/>
</dbReference>
<name>A0A9D7LQ72_9RHOO</name>
<reference evidence="1" key="1">
    <citation type="submission" date="2020-10" db="EMBL/GenBank/DDBJ databases">
        <title>Connecting structure to function with the recovery of over 1000 high-quality activated sludge metagenome-assembled genomes encoding full-length rRNA genes using long-read sequencing.</title>
        <authorList>
            <person name="Singleton C.M."/>
            <person name="Petriglieri F."/>
            <person name="Kristensen J.M."/>
            <person name="Kirkegaard R.H."/>
            <person name="Michaelsen T.Y."/>
            <person name="Andersen M.H."/>
            <person name="Karst S.M."/>
            <person name="Dueholm M.S."/>
            <person name="Nielsen P.H."/>
            <person name="Albertsen M."/>
        </authorList>
    </citation>
    <scope>NUCLEOTIDE SEQUENCE</scope>
    <source>
        <strain evidence="1">OdNE_18-Q3-R46-58_BAT3C.305</strain>
    </source>
</reference>
<comment type="caution">
    <text evidence="1">The sequence shown here is derived from an EMBL/GenBank/DDBJ whole genome shotgun (WGS) entry which is preliminary data.</text>
</comment>
<sequence length="62" mass="6861">MPLQELRLAELNEHTSRKLWIAFCFHCAPAMMSSALRTGLPGCRRPGANLVALDQEHIASSL</sequence>
<evidence type="ECO:0000313" key="2">
    <source>
        <dbReference type="Proteomes" id="UP000808146"/>
    </source>
</evidence>
<dbReference type="AlphaFoldDB" id="A0A9D7LQ72"/>
<dbReference type="Proteomes" id="UP000808146">
    <property type="component" value="Unassembled WGS sequence"/>
</dbReference>
<organism evidence="1 2">
    <name type="scientific">Candidatus Dechloromonas phosphorivorans</name>
    <dbReference type="NCBI Taxonomy" id="2899244"/>
    <lineage>
        <taxon>Bacteria</taxon>
        <taxon>Pseudomonadati</taxon>
        <taxon>Pseudomonadota</taxon>
        <taxon>Betaproteobacteria</taxon>
        <taxon>Rhodocyclales</taxon>
        <taxon>Azonexaceae</taxon>
        <taxon>Dechloromonas</taxon>
    </lineage>
</organism>
<protein>
    <submittedName>
        <fullName evidence="1">Uncharacterized protein</fullName>
    </submittedName>
</protein>
<proteinExistence type="predicted"/>
<gene>
    <name evidence="1" type="ORF">IPN75_17010</name>
</gene>
<evidence type="ECO:0000313" key="1">
    <source>
        <dbReference type="EMBL" id="MBK8891952.1"/>
    </source>
</evidence>